<protein>
    <submittedName>
        <fullName evidence="1">Uncharacterized protein</fullName>
    </submittedName>
</protein>
<sequence>MSKRTKRIGRYEPVRFMQQASARTADSFRERTEVETEYIRRDALVMELRGTEKVVAGQLEADATHLVYMHSDTAARALTPRNWILRTSQGNARLNILWIRAVGNDGMELELQCNERDEP</sequence>
<gene>
    <name evidence="1" type="ORF">LCGC14_0336370</name>
</gene>
<dbReference type="EMBL" id="LAZR01000242">
    <property type="protein sequence ID" value="KKN79782.1"/>
    <property type="molecule type" value="Genomic_DNA"/>
</dbReference>
<organism evidence="1">
    <name type="scientific">marine sediment metagenome</name>
    <dbReference type="NCBI Taxonomy" id="412755"/>
    <lineage>
        <taxon>unclassified sequences</taxon>
        <taxon>metagenomes</taxon>
        <taxon>ecological metagenomes</taxon>
    </lineage>
</organism>
<dbReference type="AlphaFoldDB" id="A0A0F9TXX4"/>
<reference evidence="1" key="1">
    <citation type="journal article" date="2015" name="Nature">
        <title>Complex archaea that bridge the gap between prokaryotes and eukaryotes.</title>
        <authorList>
            <person name="Spang A."/>
            <person name="Saw J.H."/>
            <person name="Jorgensen S.L."/>
            <person name="Zaremba-Niedzwiedzka K."/>
            <person name="Martijn J."/>
            <person name="Lind A.E."/>
            <person name="van Eijk R."/>
            <person name="Schleper C."/>
            <person name="Guy L."/>
            <person name="Ettema T.J."/>
        </authorList>
    </citation>
    <scope>NUCLEOTIDE SEQUENCE</scope>
</reference>
<dbReference type="InterPro" id="IPR038666">
    <property type="entry name" value="SSP1_head-tail_sf"/>
</dbReference>
<evidence type="ECO:0000313" key="1">
    <source>
        <dbReference type="EMBL" id="KKN79782.1"/>
    </source>
</evidence>
<accession>A0A0F9TXX4</accession>
<dbReference type="Gene3D" id="2.40.10.270">
    <property type="entry name" value="Bacteriophage SPP1 head-tail adaptor protein"/>
    <property type="match status" value="1"/>
</dbReference>
<comment type="caution">
    <text evidence="1">The sequence shown here is derived from an EMBL/GenBank/DDBJ whole genome shotgun (WGS) entry which is preliminary data.</text>
</comment>
<proteinExistence type="predicted"/>
<name>A0A0F9TXX4_9ZZZZ</name>